<organism evidence="2 3">
    <name type="scientific">Bacteroides graminisolvens DSM 19988 = JCM 15093</name>
    <dbReference type="NCBI Taxonomy" id="1121097"/>
    <lineage>
        <taxon>Bacteria</taxon>
        <taxon>Pseudomonadati</taxon>
        <taxon>Bacteroidota</taxon>
        <taxon>Bacteroidia</taxon>
        <taxon>Bacteroidales</taxon>
        <taxon>Bacteroidaceae</taxon>
        <taxon>Bacteroides</taxon>
    </lineage>
</organism>
<accession>A0A069CYY8</accession>
<sequence length="195" mass="22178">MKKILLVIVVVFTSFTGVRAQNFLGDFAKTMVGLTVNYKGAEISALLNQHYGVPMNTLNSLYVSYNNNWGDVAATLELSNYLNRPVYDVYSCYNKNKGKGWGVIAKEMGIKPGSDQFKRLKSQMSQKDSYWKNTFKDYGKKKNPKVAYKKRTALKSDLYRDFDKKSKEMKGNDKAKGKKENKGNKNKSKHANNGR</sequence>
<reference evidence="2 3" key="1">
    <citation type="journal article" date="2015" name="Microbes Environ.">
        <title>Distribution and evolution of nitrogen fixation genes in the phylum bacteroidetes.</title>
        <authorList>
            <person name="Inoue J."/>
            <person name="Oshima K."/>
            <person name="Suda W."/>
            <person name="Sakamoto M."/>
            <person name="Iino T."/>
            <person name="Noda S."/>
            <person name="Hongoh Y."/>
            <person name="Hattori M."/>
            <person name="Ohkuma M."/>
        </authorList>
    </citation>
    <scope>NUCLEOTIDE SEQUENCE [LARGE SCALE GENOMIC DNA]</scope>
    <source>
        <strain evidence="2 3">JCM 15093</strain>
    </source>
</reference>
<dbReference type="eggNOG" id="ENOG5033TYA">
    <property type="taxonomic scope" value="Bacteria"/>
</dbReference>
<evidence type="ECO:0000313" key="3">
    <source>
        <dbReference type="Proteomes" id="UP000027601"/>
    </source>
</evidence>
<name>A0A069CYY8_9BACE</name>
<feature type="compositionally biased region" description="Basic and acidic residues" evidence="1">
    <location>
        <begin position="163"/>
        <end position="183"/>
    </location>
</feature>
<proteinExistence type="predicted"/>
<dbReference type="AlphaFoldDB" id="A0A069CYY8"/>
<feature type="region of interest" description="Disordered" evidence="1">
    <location>
        <begin position="163"/>
        <end position="195"/>
    </location>
</feature>
<protein>
    <submittedName>
        <fullName evidence="2">Uncharacterized protein</fullName>
    </submittedName>
</protein>
<dbReference type="OrthoDB" id="5966402at2"/>
<gene>
    <name evidence="2" type="ORF">JCM15093_435</name>
</gene>
<keyword evidence="3" id="KW-1185">Reference proteome</keyword>
<dbReference type="RefSeq" id="WP_024995530.1">
    <property type="nucleotide sequence ID" value="NZ_BAJS01000002.1"/>
</dbReference>
<evidence type="ECO:0000313" key="2">
    <source>
        <dbReference type="EMBL" id="GAK35345.1"/>
    </source>
</evidence>
<dbReference type="STRING" id="1121097.GCA_000428125_01091"/>
<dbReference type="Proteomes" id="UP000027601">
    <property type="component" value="Unassembled WGS sequence"/>
</dbReference>
<evidence type="ECO:0000256" key="1">
    <source>
        <dbReference type="SAM" id="MobiDB-lite"/>
    </source>
</evidence>
<comment type="caution">
    <text evidence="2">The sequence shown here is derived from an EMBL/GenBank/DDBJ whole genome shotgun (WGS) entry which is preliminary data.</text>
</comment>
<feature type="compositionally biased region" description="Basic residues" evidence="1">
    <location>
        <begin position="184"/>
        <end position="195"/>
    </location>
</feature>
<dbReference type="EMBL" id="BAJS01000002">
    <property type="protein sequence ID" value="GAK35345.1"/>
    <property type="molecule type" value="Genomic_DNA"/>
</dbReference>